<evidence type="ECO:0000313" key="2">
    <source>
        <dbReference type="Proteomes" id="UP000008743"/>
    </source>
</evidence>
<evidence type="ECO:0000313" key="1">
    <source>
        <dbReference type="EMBL" id="KJE91664.1"/>
    </source>
</evidence>
<name>A0A0D2X1Z4_CAPO3</name>
<accession>A0A0D2X1Z4</accession>
<dbReference type="AlphaFoldDB" id="A0A0D2X1Z4"/>
<sequence>MRTPGIAQGQLPECVKYVFATSDTSTRTSHSVFFMQASHLREMDPAGWDNMTRSSP</sequence>
<dbReference type="InParanoid" id="A0A0D2X1Z4"/>
<proteinExistence type="predicted"/>
<dbReference type="Proteomes" id="UP000008743">
    <property type="component" value="Unassembled WGS sequence"/>
</dbReference>
<dbReference type="EMBL" id="KE346362">
    <property type="protein sequence ID" value="KJE91664.1"/>
    <property type="molecule type" value="Genomic_DNA"/>
</dbReference>
<gene>
    <name evidence="1" type="ORF">CAOG_009582</name>
</gene>
<keyword evidence="2" id="KW-1185">Reference proteome</keyword>
<reference evidence="2" key="1">
    <citation type="submission" date="2011-02" db="EMBL/GenBank/DDBJ databases">
        <title>The Genome Sequence of Capsaspora owczarzaki ATCC 30864.</title>
        <authorList>
            <person name="Russ C."/>
            <person name="Cuomo C."/>
            <person name="Burger G."/>
            <person name="Gray M.W."/>
            <person name="Holland P.W.H."/>
            <person name="King N."/>
            <person name="Lang F.B.F."/>
            <person name="Roger A.J."/>
            <person name="Ruiz-Trillo I."/>
            <person name="Young S.K."/>
            <person name="Zeng Q."/>
            <person name="Gargeya S."/>
            <person name="Alvarado L."/>
            <person name="Berlin A."/>
            <person name="Chapman S.B."/>
            <person name="Chen Z."/>
            <person name="Freedman E."/>
            <person name="Gellesch M."/>
            <person name="Goldberg J."/>
            <person name="Griggs A."/>
            <person name="Gujja S."/>
            <person name="Heilman E."/>
            <person name="Heiman D."/>
            <person name="Howarth C."/>
            <person name="Mehta T."/>
            <person name="Neiman D."/>
            <person name="Pearson M."/>
            <person name="Roberts A."/>
            <person name="Saif S."/>
            <person name="Shea T."/>
            <person name="Shenoy N."/>
            <person name="Sisk P."/>
            <person name="Stolte C."/>
            <person name="Sykes S."/>
            <person name="White J."/>
            <person name="Yandava C."/>
            <person name="Haas B."/>
            <person name="Nusbaum C."/>
            <person name="Birren B."/>
        </authorList>
    </citation>
    <scope>NUCLEOTIDE SEQUENCE</scope>
    <source>
        <strain evidence="2">ATCC 30864</strain>
    </source>
</reference>
<protein>
    <submittedName>
        <fullName evidence="1">Uncharacterized protein</fullName>
    </submittedName>
</protein>
<organism evidence="1 2">
    <name type="scientific">Capsaspora owczarzaki (strain ATCC 30864)</name>
    <dbReference type="NCBI Taxonomy" id="595528"/>
    <lineage>
        <taxon>Eukaryota</taxon>
        <taxon>Filasterea</taxon>
        <taxon>Capsaspora</taxon>
    </lineage>
</organism>